<keyword evidence="2" id="KW-0819">tRNA processing</keyword>
<comment type="caution">
    <text evidence="6">The sequence shown here is derived from an EMBL/GenBank/DDBJ whole genome shotgun (WGS) entry which is preliminary data.</text>
</comment>
<dbReference type="Pfam" id="PF01142">
    <property type="entry name" value="TruD"/>
    <property type="match status" value="1"/>
</dbReference>
<dbReference type="EMBL" id="LSSL01000546">
    <property type="protein sequence ID" value="OLY84301.1"/>
    <property type="molecule type" value="Genomic_DNA"/>
</dbReference>
<feature type="region of interest" description="Disordered" evidence="4">
    <location>
        <begin position="1"/>
        <end position="140"/>
    </location>
</feature>
<evidence type="ECO:0000256" key="2">
    <source>
        <dbReference type="ARBA" id="ARBA00022694"/>
    </source>
</evidence>
<dbReference type="OrthoDB" id="447290at2759"/>
<dbReference type="PROSITE" id="PS50984">
    <property type="entry name" value="TRUD"/>
    <property type="match status" value="1"/>
</dbReference>
<evidence type="ECO:0000259" key="5">
    <source>
        <dbReference type="PROSITE" id="PS50984"/>
    </source>
</evidence>
<dbReference type="NCBIfam" id="TIGR00094">
    <property type="entry name" value="tRNA_TruD_broad"/>
    <property type="match status" value="1"/>
</dbReference>
<feature type="region of interest" description="Disordered" evidence="4">
    <location>
        <begin position="752"/>
        <end position="793"/>
    </location>
</feature>
<feature type="compositionally biased region" description="Basic and acidic residues" evidence="4">
    <location>
        <begin position="71"/>
        <end position="88"/>
    </location>
</feature>
<evidence type="ECO:0000256" key="3">
    <source>
        <dbReference type="ARBA" id="ARBA00023235"/>
    </source>
</evidence>
<dbReference type="InterPro" id="IPR020103">
    <property type="entry name" value="PsdUridine_synth_cat_dom_sf"/>
</dbReference>
<sequence length="922" mass="103292">MSNYHNKRNSEFGSSNDNSDGKRFKIEVPTNNPNSSSRDFTDKRGGFGGRGSGRGGHFRDGNRSSGNNFRDNARDGEGDRRGGYREGGGRGGRGGGRGGFGSGGRGGYKKDYSGNGNRGDNRRGGYNNRNSSFKRDDFQRKKEPTSIVEYFNETDVGINEFVYSNWSGTNAIVKHRFSDFIVNEIDENNDIVTIDNLIMPKNQASELQKIPIESRIEVAKKSLEPLLGEKVTNDLIGFIVNELDKKSKNESSAENKIQDSVQGENEFPVKRQRPEPAKFYVDGITDKESRKDIYEAFKSALQGIITASTKDGKIVIQMKGEGKAIDKRENNLPPSERYCHFVLLKSNRETIDVLKEIARHLRIGDKNLSFAGTKDKRGITFQNFSVFNMPARRLLAVNRLLNNAIIGNVRYSSSQLNLGDLSGNRFEIILREIDPDQKDNVELALKSVIDYGFINYFGLQRFGNSAIGTHKIGLAVLLQDWEQTIELIMKPRPGDRERIATSREIWKETKDARAAYHSLPSNGYAAESSILNFFSKSGQDNDFCGAFLTIPRNLRLIYVHAYQSFIWNTIASERIKRYGSTSVILGDIVSKFKGSKSNVSENSQKDADEDPADVKLGSDESISSELVDIVDNNYSSYMDVEVITESNIHLYTINDVVLPTFGLDVTLPQNDLKSLYTEYLERDGLDLGHIRRHPMKEFQLPGNYRFLIKRPSDLSFEWIDYTKDIDFNPSFGNYKAELYQKQKEYYESINAAKENNSESTSNVNGDDNPLSTESQVNMPNLTLPNDQNDNEEISQASTDPIEIKSELTSDPVVHNPLSPVAPSDQNSSISQSSADLIKSESDGIIVDHGVQPSTELNNNPKESESHIAEDLTPKVALRLKFNLDPSTYATMLIREITHVDTGASTRRNIHVPTTDLSQTKSQ</sequence>
<dbReference type="InterPro" id="IPR020119">
    <property type="entry name" value="PsdUridine_synth_TruD_CS"/>
</dbReference>
<feature type="compositionally biased region" description="Low complexity" evidence="4">
    <location>
        <begin position="823"/>
        <end position="832"/>
    </location>
</feature>
<dbReference type="Proteomes" id="UP000187455">
    <property type="component" value="Unassembled WGS sequence"/>
</dbReference>
<protein>
    <submittedName>
        <fullName evidence="6">Putative pseudouridine synthase</fullName>
    </submittedName>
</protein>
<dbReference type="AlphaFoldDB" id="A0A1R0H5D1"/>
<dbReference type="PROSITE" id="PS01268">
    <property type="entry name" value="UPF0024"/>
    <property type="match status" value="1"/>
</dbReference>
<dbReference type="GO" id="GO:0001522">
    <property type="term" value="P:pseudouridine synthesis"/>
    <property type="evidence" value="ECO:0007669"/>
    <property type="project" value="InterPro"/>
</dbReference>
<keyword evidence="3" id="KW-0413">Isomerase</keyword>
<evidence type="ECO:0000313" key="6">
    <source>
        <dbReference type="EMBL" id="OLY84301.1"/>
    </source>
</evidence>
<dbReference type="CDD" id="cd02576">
    <property type="entry name" value="PseudoU_synth_ScPUS7"/>
    <property type="match status" value="1"/>
</dbReference>
<keyword evidence="7" id="KW-1185">Reference proteome</keyword>
<dbReference type="Gene3D" id="3.30.2350.20">
    <property type="entry name" value="TruD, catalytic domain"/>
    <property type="match status" value="2"/>
</dbReference>
<accession>A0A1R0H5D1</accession>
<dbReference type="GO" id="GO:0005634">
    <property type="term" value="C:nucleus"/>
    <property type="evidence" value="ECO:0007669"/>
    <property type="project" value="TreeGrafter"/>
</dbReference>
<name>A0A1R0H5D1_9FUNG</name>
<evidence type="ECO:0000256" key="1">
    <source>
        <dbReference type="ARBA" id="ARBA00007953"/>
    </source>
</evidence>
<dbReference type="GO" id="GO:0003723">
    <property type="term" value="F:RNA binding"/>
    <property type="evidence" value="ECO:0007669"/>
    <property type="project" value="InterPro"/>
</dbReference>
<dbReference type="GO" id="GO:0009982">
    <property type="term" value="F:pseudouridine synthase activity"/>
    <property type="evidence" value="ECO:0007669"/>
    <property type="project" value="InterPro"/>
</dbReference>
<feature type="compositionally biased region" description="Gly residues" evidence="4">
    <location>
        <begin position="89"/>
        <end position="106"/>
    </location>
</feature>
<dbReference type="PANTHER" id="PTHR13326:SF21">
    <property type="entry name" value="PSEUDOURIDYLATE SYNTHASE PUS7L"/>
    <property type="match status" value="1"/>
</dbReference>
<evidence type="ECO:0000313" key="7">
    <source>
        <dbReference type="Proteomes" id="UP000187455"/>
    </source>
</evidence>
<dbReference type="PANTHER" id="PTHR13326">
    <property type="entry name" value="TRNA PSEUDOURIDINE SYNTHASE D"/>
    <property type="match status" value="1"/>
</dbReference>
<feature type="region of interest" description="Disordered" evidence="4">
    <location>
        <begin position="811"/>
        <end position="832"/>
    </location>
</feature>
<feature type="region of interest" description="Disordered" evidence="4">
    <location>
        <begin position="595"/>
        <end position="616"/>
    </location>
</feature>
<organism evidence="6 7">
    <name type="scientific">Smittium mucronatum</name>
    <dbReference type="NCBI Taxonomy" id="133383"/>
    <lineage>
        <taxon>Eukaryota</taxon>
        <taxon>Fungi</taxon>
        <taxon>Fungi incertae sedis</taxon>
        <taxon>Zoopagomycota</taxon>
        <taxon>Kickxellomycotina</taxon>
        <taxon>Harpellomycetes</taxon>
        <taxon>Harpellales</taxon>
        <taxon>Legeriomycetaceae</taxon>
        <taxon>Smittium</taxon>
    </lineage>
</organism>
<feature type="region of interest" description="Disordered" evidence="4">
    <location>
        <begin position="249"/>
        <end position="269"/>
    </location>
</feature>
<feature type="domain" description="TRUD" evidence="5">
    <location>
        <begin position="452"/>
        <end position="710"/>
    </location>
</feature>
<feature type="compositionally biased region" description="Polar residues" evidence="4">
    <location>
        <begin position="753"/>
        <end position="793"/>
    </location>
</feature>
<gene>
    <name evidence="6" type="ORF">AYI68_g1537</name>
</gene>
<dbReference type="GO" id="GO:0008033">
    <property type="term" value="P:tRNA processing"/>
    <property type="evidence" value="ECO:0007669"/>
    <property type="project" value="UniProtKB-KW"/>
</dbReference>
<dbReference type="STRING" id="133383.A0A1R0H5D1"/>
<dbReference type="InterPro" id="IPR001656">
    <property type="entry name" value="PsdUridine_synth_TruD"/>
</dbReference>
<proteinExistence type="inferred from homology"/>
<dbReference type="SUPFAM" id="SSF55120">
    <property type="entry name" value="Pseudouridine synthase"/>
    <property type="match status" value="1"/>
</dbReference>
<dbReference type="PIRSF" id="PIRSF037016">
    <property type="entry name" value="Pseudouridin_synth_euk_prd"/>
    <property type="match status" value="1"/>
</dbReference>
<reference evidence="6 7" key="1">
    <citation type="journal article" date="2016" name="Mol. Biol. Evol.">
        <title>Genome-Wide Survey of Gut Fungi (Harpellales) Reveals the First Horizontally Transferred Ubiquitin Gene from a Mosquito Host.</title>
        <authorList>
            <person name="Wang Y."/>
            <person name="White M.M."/>
            <person name="Kvist S."/>
            <person name="Moncalvo J.M."/>
        </authorList>
    </citation>
    <scope>NUCLEOTIDE SEQUENCE [LARGE SCALE GENOMIC DNA]</scope>
    <source>
        <strain evidence="6 7">ALG-7-W6</strain>
    </source>
</reference>
<dbReference type="InterPro" id="IPR042214">
    <property type="entry name" value="TruD_catalytic"/>
</dbReference>
<dbReference type="InterPro" id="IPR011760">
    <property type="entry name" value="PsdUridine_synth_TruD_insert"/>
</dbReference>
<comment type="similarity">
    <text evidence="1">Belongs to the pseudouridine synthase TruD family.</text>
</comment>
<feature type="compositionally biased region" description="Gly residues" evidence="4">
    <location>
        <begin position="46"/>
        <end position="55"/>
    </location>
</feature>
<evidence type="ECO:0000256" key="4">
    <source>
        <dbReference type="SAM" id="MobiDB-lite"/>
    </source>
</evidence>